<dbReference type="OrthoDB" id="764324at2"/>
<dbReference type="Proteomes" id="UP000239872">
    <property type="component" value="Unassembled WGS sequence"/>
</dbReference>
<reference evidence="1 2" key="1">
    <citation type="submission" date="2018-01" db="EMBL/GenBank/DDBJ databases">
        <title>A novel member of the phylum Bacteroidetes isolated from glacier ice.</title>
        <authorList>
            <person name="Liu Q."/>
            <person name="Xin Y.-H."/>
        </authorList>
    </citation>
    <scope>NUCLEOTIDE SEQUENCE [LARGE SCALE GENOMIC DNA]</scope>
    <source>
        <strain evidence="1 2">RB1R16</strain>
    </source>
</reference>
<proteinExistence type="predicted"/>
<protein>
    <recommendedName>
        <fullName evidence="3">FCP1 homology domain-containing protein</fullName>
    </recommendedName>
</protein>
<keyword evidence="2" id="KW-1185">Reference proteome</keyword>
<evidence type="ECO:0000313" key="2">
    <source>
        <dbReference type="Proteomes" id="UP000239872"/>
    </source>
</evidence>
<accession>A0A2S7SUM9</accession>
<dbReference type="Pfam" id="PF18143">
    <property type="entry name" value="HAD_SAK_2"/>
    <property type="match status" value="1"/>
</dbReference>
<organism evidence="1 2">
    <name type="scientific">Flavipsychrobacter stenotrophus</name>
    <dbReference type="NCBI Taxonomy" id="2077091"/>
    <lineage>
        <taxon>Bacteria</taxon>
        <taxon>Pseudomonadati</taxon>
        <taxon>Bacteroidota</taxon>
        <taxon>Chitinophagia</taxon>
        <taxon>Chitinophagales</taxon>
        <taxon>Chitinophagaceae</taxon>
        <taxon>Flavipsychrobacter</taxon>
    </lineage>
</organism>
<comment type="caution">
    <text evidence="1">The sequence shown here is derived from an EMBL/GenBank/DDBJ whole genome shotgun (WGS) entry which is preliminary data.</text>
</comment>
<name>A0A2S7SUM9_9BACT</name>
<dbReference type="AlphaFoldDB" id="A0A2S7SUM9"/>
<evidence type="ECO:0008006" key="3">
    <source>
        <dbReference type="Google" id="ProtNLM"/>
    </source>
</evidence>
<sequence>MLIFLDIDGVMVPAKSWTRPDLLSDGFAAFSTNATKVLQSLISGDTTVILTTSHKSNYSIEEWKGIFKVRGIIIDKLSCLPANTGNLSRKEEIMNWFGLNKGNERFIIVDDDKSLNDLPAILKDNLIQTSSHIGLTEEHLEIARAMMNR</sequence>
<gene>
    <name evidence="1" type="ORF">CJD36_016620</name>
</gene>
<dbReference type="RefSeq" id="WP_105040314.1">
    <property type="nucleotide sequence ID" value="NZ_PPSL01000004.1"/>
</dbReference>
<dbReference type="EMBL" id="PPSL01000004">
    <property type="protein sequence ID" value="PQJ10305.1"/>
    <property type="molecule type" value="Genomic_DNA"/>
</dbReference>
<evidence type="ECO:0000313" key="1">
    <source>
        <dbReference type="EMBL" id="PQJ10305.1"/>
    </source>
</evidence>